<evidence type="ECO:0000313" key="1">
    <source>
        <dbReference type="EMBL" id="WAJ70084.1"/>
    </source>
</evidence>
<dbReference type="Pfam" id="PF14056">
    <property type="entry name" value="DUF4250"/>
    <property type="match status" value="1"/>
</dbReference>
<proteinExistence type="predicted"/>
<accession>A0ABY7AP49</accession>
<reference evidence="1" key="1">
    <citation type="submission" date="2022-10" db="EMBL/GenBank/DDBJ databases">
        <title>Catenovulum adriacola sp. nov. isolated in the Harbour of Susak.</title>
        <authorList>
            <person name="Schoch T."/>
            <person name="Reich S.J."/>
            <person name="Stoeferle S."/>
            <person name="Flaiz M."/>
            <person name="Kazda M."/>
            <person name="Riedel C.U."/>
            <person name="Duerre P."/>
        </authorList>
    </citation>
    <scope>NUCLEOTIDE SEQUENCE</scope>
    <source>
        <strain evidence="1">TS8</strain>
    </source>
</reference>
<evidence type="ECO:0000313" key="2">
    <source>
        <dbReference type="Proteomes" id="UP001163726"/>
    </source>
</evidence>
<dbReference type="EMBL" id="CP109965">
    <property type="protein sequence ID" value="WAJ70084.1"/>
    <property type="molecule type" value="Genomic_DNA"/>
</dbReference>
<dbReference type="InterPro" id="IPR025346">
    <property type="entry name" value="DUF4250"/>
</dbReference>
<dbReference type="Proteomes" id="UP001163726">
    <property type="component" value="Chromosome"/>
</dbReference>
<gene>
    <name evidence="1" type="ORF">OLW01_13205</name>
</gene>
<organism evidence="1 2">
    <name type="scientific">Catenovulum adriaticum</name>
    <dbReference type="NCBI Taxonomy" id="2984846"/>
    <lineage>
        <taxon>Bacteria</taxon>
        <taxon>Pseudomonadati</taxon>
        <taxon>Pseudomonadota</taxon>
        <taxon>Gammaproteobacteria</taxon>
        <taxon>Alteromonadales</taxon>
        <taxon>Alteromonadaceae</taxon>
        <taxon>Catenovulum</taxon>
    </lineage>
</organism>
<dbReference type="RefSeq" id="WP_268074384.1">
    <property type="nucleotide sequence ID" value="NZ_CP109965.1"/>
</dbReference>
<keyword evidence="2" id="KW-1185">Reference proteome</keyword>
<sequence length="66" mass="7719">MYLTNFAKMDPHLLLSIVNMKLRNENIGLASLCNHYEINQQLLLNKLESAGFYYQADINQFRILKS</sequence>
<name>A0ABY7AP49_9ALTE</name>
<protein>
    <submittedName>
        <fullName evidence="1">DUF4250 domain-containing protein</fullName>
    </submittedName>
</protein>